<feature type="transmembrane region" description="Helical" evidence="1">
    <location>
        <begin position="38"/>
        <end position="61"/>
    </location>
</feature>
<keyword evidence="1" id="KW-0472">Membrane</keyword>
<dbReference type="HOGENOM" id="CLU_1573776_0_0_1"/>
<dbReference type="OMA" id="LNTIMRT"/>
<protein>
    <submittedName>
        <fullName evidence="2">Uncharacterized protein</fullName>
    </submittedName>
</protein>
<proteinExistence type="predicted"/>
<feature type="transmembrane region" description="Helical" evidence="1">
    <location>
        <begin position="81"/>
        <end position="100"/>
    </location>
</feature>
<reference evidence="2" key="3">
    <citation type="submission" date="2015-02" db="UniProtKB">
        <authorList>
            <consortium name="EnsemblProtists"/>
        </authorList>
    </citation>
    <scope>IDENTIFICATION</scope>
    <source>
        <strain evidence="2">DAOM BR144</strain>
    </source>
</reference>
<reference evidence="3" key="1">
    <citation type="journal article" date="2010" name="Genome Biol.">
        <title>Genome sequence of the necrotrophic plant pathogen Pythium ultimum reveals original pathogenicity mechanisms and effector repertoire.</title>
        <authorList>
            <person name="Levesque C.A."/>
            <person name="Brouwer H."/>
            <person name="Cano L."/>
            <person name="Hamilton J.P."/>
            <person name="Holt C."/>
            <person name="Huitema E."/>
            <person name="Raffaele S."/>
            <person name="Robideau G.P."/>
            <person name="Thines M."/>
            <person name="Win J."/>
            <person name="Zerillo M.M."/>
            <person name="Beakes G.W."/>
            <person name="Boore J.L."/>
            <person name="Busam D."/>
            <person name="Dumas B."/>
            <person name="Ferriera S."/>
            <person name="Fuerstenberg S.I."/>
            <person name="Gachon C.M."/>
            <person name="Gaulin E."/>
            <person name="Govers F."/>
            <person name="Grenville-Briggs L."/>
            <person name="Horner N."/>
            <person name="Hostetler J."/>
            <person name="Jiang R.H."/>
            <person name="Johnson J."/>
            <person name="Krajaejun T."/>
            <person name="Lin H."/>
            <person name="Meijer H.J."/>
            <person name="Moore B."/>
            <person name="Morris P."/>
            <person name="Phuntmart V."/>
            <person name="Puiu D."/>
            <person name="Shetty J."/>
            <person name="Stajich J.E."/>
            <person name="Tripathy S."/>
            <person name="Wawra S."/>
            <person name="van West P."/>
            <person name="Whitty B.R."/>
            <person name="Coutinho P.M."/>
            <person name="Henrissat B."/>
            <person name="Martin F."/>
            <person name="Thomas P.D."/>
            <person name="Tyler B.M."/>
            <person name="De Vries R.P."/>
            <person name="Kamoun S."/>
            <person name="Yandell M."/>
            <person name="Tisserat N."/>
            <person name="Buell C.R."/>
        </authorList>
    </citation>
    <scope>NUCLEOTIDE SEQUENCE</scope>
    <source>
        <strain evidence="3">DAOM:BR144</strain>
    </source>
</reference>
<evidence type="ECO:0000313" key="2">
    <source>
        <dbReference type="EnsemblProtists" id="PYU1_T010487"/>
    </source>
</evidence>
<reference evidence="3" key="2">
    <citation type="submission" date="2010-04" db="EMBL/GenBank/DDBJ databases">
        <authorList>
            <person name="Buell R."/>
            <person name="Hamilton J."/>
            <person name="Hostetler J."/>
        </authorList>
    </citation>
    <scope>NUCLEOTIDE SEQUENCE [LARGE SCALE GENOMIC DNA]</scope>
    <source>
        <strain evidence="3">DAOM:BR144</strain>
    </source>
</reference>
<keyword evidence="1" id="KW-0812">Transmembrane</keyword>
<dbReference type="EMBL" id="GL376596">
    <property type="status" value="NOT_ANNOTATED_CDS"/>
    <property type="molecule type" value="Genomic_DNA"/>
</dbReference>
<dbReference type="Proteomes" id="UP000019132">
    <property type="component" value="Unassembled WGS sequence"/>
</dbReference>
<sequence length="170" mass="18503">MILLVNDGVRLDQFNSSAKSDAHPKAFLDWYNSYSRTLVSFVAAPIEMCLGMTLAVSWLCFATSFIGRTNETLWWQQRIDLIPSVAVAFLVLSGLSALNVKLVSGAITEQIVAEDLSLKNQPIVDTQALGAGNSLATMLDKAYRENATDNPVPNTILRNVITPMDSVPAT</sequence>
<evidence type="ECO:0000313" key="3">
    <source>
        <dbReference type="Proteomes" id="UP000019132"/>
    </source>
</evidence>
<organism evidence="2 3">
    <name type="scientific">Globisporangium ultimum (strain ATCC 200006 / CBS 805.95 / DAOM BR144)</name>
    <name type="common">Pythium ultimum</name>
    <dbReference type="NCBI Taxonomy" id="431595"/>
    <lineage>
        <taxon>Eukaryota</taxon>
        <taxon>Sar</taxon>
        <taxon>Stramenopiles</taxon>
        <taxon>Oomycota</taxon>
        <taxon>Peronosporomycetes</taxon>
        <taxon>Pythiales</taxon>
        <taxon>Pythiaceae</taxon>
        <taxon>Globisporangium</taxon>
    </lineage>
</organism>
<keyword evidence="3" id="KW-1185">Reference proteome</keyword>
<dbReference type="AlphaFoldDB" id="K3WZT8"/>
<name>K3WZT8_GLOUD</name>
<dbReference type="EnsemblProtists" id="PYU1_T010487">
    <property type="protein sequence ID" value="PYU1_T010487"/>
    <property type="gene ID" value="PYU1_G010465"/>
</dbReference>
<dbReference type="InParanoid" id="K3WZT8"/>
<evidence type="ECO:0000256" key="1">
    <source>
        <dbReference type="SAM" id="Phobius"/>
    </source>
</evidence>
<accession>K3WZT8</accession>
<keyword evidence="1" id="KW-1133">Transmembrane helix</keyword>
<dbReference type="VEuPathDB" id="FungiDB:PYU1_G010465"/>